<dbReference type="PANTHER" id="PTHR43245">
    <property type="entry name" value="BIFUNCTIONAL POLYMYXIN RESISTANCE PROTEIN ARNA"/>
    <property type="match status" value="1"/>
</dbReference>
<comment type="caution">
    <text evidence="2">The sequence shown here is derived from an EMBL/GenBank/DDBJ whole genome shotgun (WGS) entry which is preliminary data.</text>
</comment>
<evidence type="ECO:0000313" key="2">
    <source>
        <dbReference type="EMBL" id="TDV47962.1"/>
    </source>
</evidence>
<accession>A0A4R7VFG0</accession>
<reference evidence="2 3" key="1">
    <citation type="submission" date="2019-03" db="EMBL/GenBank/DDBJ databases">
        <title>Genomic Encyclopedia of Archaeal and Bacterial Type Strains, Phase II (KMG-II): from individual species to whole genera.</title>
        <authorList>
            <person name="Goeker M."/>
        </authorList>
    </citation>
    <scope>NUCLEOTIDE SEQUENCE [LARGE SCALE GENOMIC DNA]</scope>
    <source>
        <strain evidence="2 3">DSM 45499</strain>
    </source>
</reference>
<dbReference type="OrthoDB" id="62093at2"/>
<dbReference type="Gene3D" id="3.40.50.720">
    <property type="entry name" value="NAD(P)-binding Rossmann-like Domain"/>
    <property type="match status" value="1"/>
</dbReference>
<feature type="domain" description="NAD-dependent epimerase/dehydratase" evidence="1">
    <location>
        <begin position="4"/>
        <end position="236"/>
    </location>
</feature>
<dbReference type="InterPro" id="IPR001509">
    <property type="entry name" value="Epimerase_deHydtase"/>
</dbReference>
<sequence>MRAAVLGGTGFLGSQVVAALHTAGHAVTALTRRPHLVPAEVAIADLGRSWPLRARLTEVLAELAPDVVVNAAGHIWTPSATAHAVSNVELTDQLVAAIPDRPARLVHLGSSLEYGPVEPPAALREDAPTATGQLDSYTRSKLASTRLVLRAADRGLDVVVLRVFNAIGPGVDTASVLGRTAAELLRAHRERDTARIGLLAVEQYRDYVDVRDVAAAVVAAAVALLPAPGPHVVNIGSGHARATAEVVCALAEHTGVPYRVDRHAGARRATGAGWQLADLRRAGRLLGWAPRTPLPKTLAAIWASAAHPLNTAGKANLDD</sequence>
<evidence type="ECO:0000313" key="3">
    <source>
        <dbReference type="Proteomes" id="UP000294927"/>
    </source>
</evidence>
<dbReference type="EMBL" id="SOCP01000009">
    <property type="protein sequence ID" value="TDV47962.1"/>
    <property type="molecule type" value="Genomic_DNA"/>
</dbReference>
<dbReference type="Pfam" id="PF01370">
    <property type="entry name" value="Epimerase"/>
    <property type="match status" value="1"/>
</dbReference>
<dbReference type="AlphaFoldDB" id="A0A4R7VFG0"/>
<dbReference type="InterPro" id="IPR050177">
    <property type="entry name" value="Lipid_A_modif_metabolic_enz"/>
</dbReference>
<dbReference type="PANTHER" id="PTHR43245:SF13">
    <property type="entry name" value="UDP-D-APIOSE_UDP-D-XYLOSE SYNTHASE 2"/>
    <property type="match status" value="1"/>
</dbReference>
<dbReference type="Gene3D" id="3.90.25.10">
    <property type="entry name" value="UDP-galactose 4-epimerase, domain 1"/>
    <property type="match status" value="1"/>
</dbReference>
<name>A0A4R7VFG0_9PSEU</name>
<gene>
    <name evidence="2" type="ORF">CLV71_109197</name>
</gene>
<protein>
    <submittedName>
        <fullName evidence="2">Nucleoside-diphosphate-sugar epimerase</fullName>
    </submittedName>
</protein>
<dbReference type="Proteomes" id="UP000294927">
    <property type="component" value="Unassembled WGS sequence"/>
</dbReference>
<proteinExistence type="predicted"/>
<keyword evidence="3" id="KW-1185">Reference proteome</keyword>
<organism evidence="2 3">
    <name type="scientific">Actinophytocola oryzae</name>
    <dbReference type="NCBI Taxonomy" id="502181"/>
    <lineage>
        <taxon>Bacteria</taxon>
        <taxon>Bacillati</taxon>
        <taxon>Actinomycetota</taxon>
        <taxon>Actinomycetes</taxon>
        <taxon>Pseudonocardiales</taxon>
        <taxon>Pseudonocardiaceae</taxon>
    </lineage>
</organism>
<evidence type="ECO:0000259" key="1">
    <source>
        <dbReference type="Pfam" id="PF01370"/>
    </source>
</evidence>
<dbReference type="SUPFAM" id="SSF51735">
    <property type="entry name" value="NAD(P)-binding Rossmann-fold domains"/>
    <property type="match status" value="1"/>
</dbReference>
<dbReference type="RefSeq" id="WP_133905243.1">
    <property type="nucleotide sequence ID" value="NZ_SOCP01000009.1"/>
</dbReference>
<dbReference type="InterPro" id="IPR036291">
    <property type="entry name" value="NAD(P)-bd_dom_sf"/>
</dbReference>